<evidence type="ECO:0000313" key="3">
    <source>
        <dbReference type="EMBL" id="OHT55236.1"/>
    </source>
</evidence>
<dbReference type="RefSeq" id="WP_057980016.1">
    <property type="nucleotide sequence ID" value="NZ_JAPDRD010000001.1"/>
</dbReference>
<evidence type="ECO:0000259" key="2">
    <source>
        <dbReference type="Pfam" id="PF13810"/>
    </source>
</evidence>
<evidence type="ECO:0000313" key="4">
    <source>
        <dbReference type="Proteomes" id="UP000180113"/>
    </source>
</evidence>
<feature type="region of interest" description="Disordered" evidence="1">
    <location>
        <begin position="352"/>
        <end position="376"/>
    </location>
</feature>
<proteinExistence type="predicted"/>
<name>A0AB73M2M7_MYCCH</name>
<dbReference type="AlphaFoldDB" id="A0AB73M2M7"/>
<dbReference type="Proteomes" id="UP000180113">
    <property type="component" value="Unassembled WGS sequence"/>
</dbReference>
<comment type="caution">
    <text evidence="3">The sequence shown here is derived from an EMBL/GenBank/DDBJ whole genome shotgun (WGS) entry which is preliminary data.</text>
</comment>
<protein>
    <recommendedName>
        <fullName evidence="2">DUF4185 domain-containing protein</fullName>
    </recommendedName>
</protein>
<gene>
    <name evidence="3" type="ORF">BKG62_03435</name>
</gene>
<accession>A0AB73M2M7</accession>
<dbReference type="Pfam" id="PF13810">
    <property type="entry name" value="DUF4185"/>
    <property type="match status" value="1"/>
</dbReference>
<dbReference type="EMBL" id="MLHW01000001">
    <property type="protein sequence ID" value="OHT55236.1"/>
    <property type="molecule type" value="Genomic_DNA"/>
</dbReference>
<reference evidence="3 4" key="1">
    <citation type="submission" date="2016-10" db="EMBL/GenBank/DDBJ databases">
        <title>Evaluation of Human, Animal and Environmental Mycobacterium chelonae Isolates by Core Genome Phylogenomic Analysis, Targeted Gene Comparison, and Anti-microbial Susceptibility Patterns: A Tale of Mistaken Identities.</title>
        <authorList>
            <person name="Fogelson S.B."/>
            <person name="Camus A.C."/>
            <person name="Lorenz W."/>
            <person name="Vasireddy R."/>
            <person name="Vasireddy S."/>
            <person name="Smith T."/>
            <person name="Brown-Elliott B.A."/>
            <person name="Wallace R.J.Jr."/>
            <person name="Hasan N.A."/>
            <person name="Reischl U."/>
            <person name="Sanchez S."/>
        </authorList>
    </citation>
    <scope>NUCLEOTIDE SEQUENCE [LARGE SCALE GENOMIC DNA]</scope>
    <source>
        <strain evidence="3 4">42895</strain>
    </source>
</reference>
<sequence>MGRPSKSQVFKANVNALGDMAQPLRDAASKVASSGERVHTTINNFDWEGKARESAVARSDRELTQKRIVAADLNALADAYENGKKTMGPMIDGLKSKAQGLEGNGYSVTEDWEAKDTYDYPACRRLAKMMDPNDTAGLQAQINQLEAQRTNEAKTETANMRRLADELGVADQNTATAIGSAIDALTGTGTPLVLPPGLSDGQVRNLGSVAGTGANIPGIGAADLGEIVQLPNGQYVAVLGDSYRGGRMGEGEHFPSVAVPVTFDANGKAHFGAPITGPDGSNTLFPLPQAAKDAGANNSLPAGSITTRDGRTYMMVVGTNTNEGLAPKGGSWLVEVNNNPAGGWKPVDGSYKPWASIENPNKAPGEPPRISDPTKPPTQISGYQGNDGRIYIAADGFDRHQSVTMYSVDPDHITDRNAWQPWNGNGWGQPGENSAQSAARVSGDNFGEISFREVEGRPVLSGFNGSTGNTEVHVSSGLATQIFDAGQSQTTTVAQGGPWGDPTRVPQNYGGYIMPGATLDNMGILVSQWNTTPDNNGIPYTVEQFQVNPHN</sequence>
<evidence type="ECO:0000256" key="1">
    <source>
        <dbReference type="SAM" id="MobiDB-lite"/>
    </source>
</evidence>
<dbReference type="InterPro" id="IPR025442">
    <property type="entry name" value="DUF4185"/>
</dbReference>
<feature type="domain" description="DUF4185" evidence="2">
    <location>
        <begin position="218"/>
        <end position="545"/>
    </location>
</feature>
<organism evidence="3 4">
    <name type="scientific">Mycobacteroides chelonae</name>
    <name type="common">Mycobacterium chelonae</name>
    <dbReference type="NCBI Taxonomy" id="1774"/>
    <lineage>
        <taxon>Bacteria</taxon>
        <taxon>Bacillati</taxon>
        <taxon>Actinomycetota</taxon>
        <taxon>Actinomycetes</taxon>
        <taxon>Mycobacteriales</taxon>
        <taxon>Mycobacteriaceae</taxon>
        <taxon>Mycobacteroides</taxon>
    </lineage>
</organism>